<feature type="region of interest" description="Disordered" evidence="1">
    <location>
        <begin position="89"/>
        <end position="111"/>
    </location>
</feature>
<gene>
    <name evidence="2" type="ORF">GCM10009564_36970</name>
</gene>
<dbReference type="Proteomes" id="UP001501072">
    <property type="component" value="Unassembled WGS sequence"/>
</dbReference>
<evidence type="ECO:0000256" key="1">
    <source>
        <dbReference type="SAM" id="MobiDB-lite"/>
    </source>
</evidence>
<protein>
    <submittedName>
        <fullName evidence="2">Uncharacterized protein</fullName>
    </submittedName>
</protein>
<comment type="caution">
    <text evidence="2">The sequence shown here is derived from an EMBL/GenBank/DDBJ whole genome shotgun (WGS) entry which is preliminary data.</text>
</comment>
<keyword evidence="3" id="KW-1185">Reference proteome</keyword>
<proteinExistence type="predicted"/>
<evidence type="ECO:0000313" key="3">
    <source>
        <dbReference type="Proteomes" id="UP001501072"/>
    </source>
</evidence>
<dbReference type="RefSeq" id="WP_346073548.1">
    <property type="nucleotide sequence ID" value="NZ_BAAAHU010000039.1"/>
</dbReference>
<sequence>MGDWLKKPAGDLYHIPVNLSRAWSLRGSTSPPPRSDQALGKLLYQRIADVLPALPGTMTAVHLGERHIHQDLDDPLDWMCAKFLDTGGPPRSLSSSPRRASSGYRPTSAGFDAQQLTPESIPCTESEIELLLTLARLAAYNCHRRRSSPPAMTFFRI</sequence>
<dbReference type="EMBL" id="BAAAHU010000039">
    <property type="protein sequence ID" value="GAA1012649.1"/>
    <property type="molecule type" value="Genomic_DNA"/>
</dbReference>
<organism evidence="2 3">
    <name type="scientific">Streptomyces thermogriseus</name>
    <dbReference type="NCBI Taxonomy" id="75292"/>
    <lineage>
        <taxon>Bacteria</taxon>
        <taxon>Bacillati</taxon>
        <taxon>Actinomycetota</taxon>
        <taxon>Actinomycetes</taxon>
        <taxon>Kitasatosporales</taxon>
        <taxon>Streptomycetaceae</taxon>
        <taxon>Streptomyces</taxon>
    </lineage>
</organism>
<reference evidence="3" key="1">
    <citation type="journal article" date="2019" name="Int. J. Syst. Evol. Microbiol.">
        <title>The Global Catalogue of Microorganisms (GCM) 10K type strain sequencing project: providing services to taxonomists for standard genome sequencing and annotation.</title>
        <authorList>
            <consortium name="The Broad Institute Genomics Platform"/>
            <consortium name="The Broad Institute Genome Sequencing Center for Infectious Disease"/>
            <person name="Wu L."/>
            <person name="Ma J."/>
        </authorList>
    </citation>
    <scope>NUCLEOTIDE SEQUENCE [LARGE SCALE GENOMIC DNA]</scope>
    <source>
        <strain evidence="3">JCM 11269</strain>
    </source>
</reference>
<evidence type="ECO:0000313" key="2">
    <source>
        <dbReference type="EMBL" id="GAA1012649.1"/>
    </source>
</evidence>
<name>A0ABP4DLB4_9ACTN</name>
<feature type="compositionally biased region" description="Low complexity" evidence="1">
    <location>
        <begin position="89"/>
        <end position="106"/>
    </location>
</feature>
<accession>A0ABP4DLB4</accession>